<reference evidence="2 3" key="1">
    <citation type="submission" date="2020-08" db="EMBL/GenBank/DDBJ databases">
        <title>Functional genomics of gut bacteria from endangered species of beetles.</title>
        <authorList>
            <person name="Carlos-Shanley C."/>
        </authorList>
    </citation>
    <scope>NUCLEOTIDE SEQUENCE [LARGE SCALE GENOMIC DNA]</scope>
    <source>
        <strain evidence="2 3">S00224</strain>
    </source>
</reference>
<dbReference type="AlphaFoldDB" id="A0A7W7K077"/>
<feature type="transmembrane region" description="Helical" evidence="1">
    <location>
        <begin position="56"/>
        <end position="74"/>
    </location>
</feature>
<keyword evidence="3" id="KW-1185">Reference proteome</keyword>
<evidence type="ECO:0000313" key="2">
    <source>
        <dbReference type="EMBL" id="MBB4838288.1"/>
    </source>
</evidence>
<sequence>MRCVQQDRGVSLLDWFERAAASASILCLIHCAGLPLLLAALPALSRVLALPESLHLWLLAFAVPASGSALFFGFRQHRAVWPVLAGTIGLALLAVGALLLEGGRYETLATIAGSISLVAAHVGNWRRRHGGRPHGG</sequence>
<dbReference type="Proteomes" id="UP000575241">
    <property type="component" value="Unassembled WGS sequence"/>
</dbReference>
<gene>
    <name evidence="2" type="ORF">HNP52_001339</name>
</gene>
<evidence type="ECO:0000313" key="3">
    <source>
        <dbReference type="Proteomes" id="UP000575241"/>
    </source>
</evidence>
<feature type="transmembrane region" description="Helical" evidence="1">
    <location>
        <begin position="20"/>
        <end position="44"/>
    </location>
</feature>
<dbReference type="InterPro" id="IPR004891">
    <property type="entry name" value="Mercury-R_MerC"/>
</dbReference>
<accession>A0A7W7K077</accession>
<keyword evidence="1" id="KW-0472">Membrane</keyword>
<proteinExistence type="predicted"/>
<evidence type="ECO:0000256" key="1">
    <source>
        <dbReference type="SAM" id="Phobius"/>
    </source>
</evidence>
<comment type="caution">
    <text evidence="2">The sequence shown here is derived from an EMBL/GenBank/DDBJ whole genome shotgun (WGS) entry which is preliminary data.</text>
</comment>
<name>A0A7W7K077_9SPHN</name>
<organism evidence="2 3">
    <name type="scientific">Sphingomonas kyeonggiensis</name>
    <dbReference type="NCBI Taxonomy" id="1268553"/>
    <lineage>
        <taxon>Bacteria</taxon>
        <taxon>Pseudomonadati</taxon>
        <taxon>Pseudomonadota</taxon>
        <taxon>Alphaproteobacteria</taxon>
        <taxon>Sphingomonadales</taxon>
        <taxon>Sphingomonadaceae</taxon>
        <taxon>Sphingomonas</taxon>
    </lineage>
</organism>
<keyword evidence="1" id="KW-1133">Transmembrane helix</keyword>
<dbReference type="GO" id="GO:0016020">
    <property type="term" value="C:membrane"/>
    <property type="evidence" value="ECO:0007669"/>
    <property type="project" value="InterPro"/>
</dbReference>
<dbReference type="GO" id="GO:0015097">
    <property type="term" value="F:mercury ion transmembrane transporter activity"/>
    <property type="evidence" value="ECO:0007669"/>
    <property type="project" value="InterPro"/>
</dbReference>
<dbReference type="RefSeq" id="WP_184164181.1">
    <property type="nucleotide sequence ID" value="NZ_JACHLN010000001.1"/>
</dbReference>
<feature type="transmembrane region" description="Helical" evidence="1">
    <location>
        <begin position="80"/>
        <end position="100"/>
    </location>
</feature>
<protein>
    <recommendedName>
        <fullName evidence="4">MerC mercury resistance protein</fullName>
    </recommendedName>
</protein>
<keyword evidence="1" id="KW-0812">Transmembrane</keyword>
<dbReference type="Pfam" id="PF03203">
    <property type="entry name" value="MerC"/>
    <property type="match status" value="1"/>
</dbReference>
<dbReference type="EMBL" id="JACHLN010000001">
    <property type="protein sequence ID" value="MBB4838288.1"/>
    <property type="molecule type" value="Genomic_DNA"/>
</dbReference>
<evidence type="ECO:0008006" key="4">
    <source>
        <dbReference type="Google" id="ProtNLM"/>
    </source>
</evidence>